<feature type="region of interest" description="Disordered" evidence="1">
    <location>
        <begin position="1"/>
        <end position="26"/>
    </location>
</feature>
<reference evidence="3" key="1">
    <citation type="submission" date="2024-07" db="EMBL/GenBank/DDBJ databases">
        <authorList>
            <person name="Yu S.T."/>
        </authorList>
    </citation>
    <scope>NUCLEOTIDE SEQUENCE</scope>
    <source>
        <strain evidence="3">R21</strain>
    </source>
</reference>
<dbReference type="AlphaFoldDB" id="A0AB39PC01"/>
<feature type="transmembrane region" description="Helical" evidence="2">
    <location>
        <begin position="66"/>
        <end position="88"/>
    </location>
</feature>
<sequence length="157" mass="16590">MAQAAPTSGAPGTPRRTGNTATTARPATPDIFGAQAHTAARWGVPVAAGLVYGFWAAAINRSGGPITGWNVLFGFTCAIVFAGLYIGVRMLAPFLKREQHALLWAVFTGIAFGFLYSQTGATVLRSTMMSLGVAAGVFAVAFYRYYTHEDAEGHRVS</sequence>
<organism evidence="3">
    <name type="scientific">Streptomyces sp. R21</name>
    <dbReference type="NCBI Taxonomy" id="3238627"/>
    <lineage>
        <taxon>Bacteria</taxon>
        <taxon>Bacillati</taxon>
        <taxon>Actinomycetota</taxon>
        <taxon>Actinomycetes</taxon>
        <taxon>Kitasatosporales</taxon>
        <taxon>Streptomycetaceae</taxon>
        <taxon>Streptomyces</taxon>
    </lineage>
</organism>
<feature type="transmembrane region" description="Helical" evidence="2">
    <location>
        <begin position="100"/>
        <end position="116"/>
    </location>
</feature>
<accession>A0AB39PC01</accession>
<feature type="compositionally biased region" description="Polar residues" evidence="1">
    <location>
        <begin position="16"/>
        <end position="25"/>
    </location>
</feature>
<dbReference type="RefSeq" id="WP_369234500.1">
    <property type="nucleotide sequence ID" value="NZ_CP163435.1"/>
</dbReference>
<feature type="transmembrane region" description="Helical" evidence="2">
    <location>
        <begin position="128"/>
        <end position="146"/>
    </location>
</feature>
<evidence type="ECO:0000256" key="2">
    <source>
        <dbReference type="SAM" id="Phobius"/>
    </source>
</evidence>
<evidence type="ECO:0008006" key="4">
    <source>
        <dbReference type="Google" id="ProtNLM"/>
    </source>
</evidence>
<dbReference type="EMBL" id="CP163435">
    <property type="protein sequence ID" value="XDQ27245.1"/>
    <property type="molecule type" value="Genomic_DNA"/>
</dbReference>
<evidence type="ECO:0000256" key="1">
    <source>
        <dbReference type="SAM" id="MobiDB-lite"/>
    </source>
</evidence>
<gene>
    <name evidence="3" type="ORF">AB5J56_22140</name>
</gene>
<feature type="transmembrane region" description="Helical" evidence="2">
    <location>
        <begin position="42"/>
        <end position="60"/>
    </location>
</feature>
<protein>
    <recommendedName>
        <fullName evidence="4">Integral membrane protein</fullName>
    </recommendedName>
</protein>
<keyword evidence="2" id="KW-0812">Transmembrane</keyword>
<evidence type="ECO:0000313" key="3">
    <source>
        <dbReference type="EMBL" id="XDQ27245.1"/>
    </source>
</evidence>
<keyword evidence="2" id="KW-1133">Transmembrane helix</keyword>
<keyword evidence="2" id="KW-0472">Membrane</keyword>
<name>A0AB39PC01_9ACTN</name>
<proteinExistence type="predicted"/>